<dbReference type="OrthoDB" id="4321060at2"/>
<dbReference type="Pfam" id="PF00196">
    <property type="entry name" value="GerE"/>
    <property type="match status" value="1"/>
</dbReference>
<evidence type="ECO:0000256" key="2">
    <source>
        <dbReference type="ARBA" id="ARBA00023015"/>
    </source>
</evidence>
<dbReference type="Gene3D" id="3.40.50.2300">
    <property type="match status" value="1"/>
</dbReference>
<accession>A0A5D0U9N5</accession>
<dbReference type="SUPFAM" id="SSF52172">
    <property type="entry name" value="CheY-like"/>
    <property type="match status" value="1"/>
</dbReference>
<organism evidence="9 10">
    <name type="scientific">Actinomadura syzygii</name>
    <dbReference type="NCBI Taxonomy" id="1427538"/>
    <lineage>
        <taxon>Bacteria</taxon>
        <taxon>Bacillati</taxon>
        <taxon>Actinomycetota</taxon>
        <taxon>Actinomycetes</taxon>
        <taxon>Streptosporangiales</taxon>
        <taxon>Thermomonosporaceae</taxon>
        <taxon>Actinomadura</taxon>
    </lineage>
</organism>
<name>A0A5D0U9N5_9ACTN</name>
<evidence type="ECO:0000256" key="4">
    <source>
        <dbReference type="ARBA" id="ARBA00023163"/>
    </source>
</evidence>
<evidence type="ECO:0000256" key="1">
    <source>
        <dbReference type="ARBA" id="ARBA00022553"/>
    </source>
</evidence>
<dbReference type="PROSITE" id="PS50043">
    <property type="entry name" value="HTH_LUXR_2"/>
    <property type="match status" value="1"/>
</dbReference>
<dbReference type="PRINTS" id="PR00038">
    <property type="entry name" value="HTHLUXR"/>
</dbReference>
<dbReference type="CDD" id="cd17535">
    <property type="entry name" value="REC_NarL-like"/>
    <property type="match status" value="1"/>
</dbReference>
<dbReference type="AlphaFoldDB" id="A0A5D0U9N5"/>
<keyword evidence="2" id="KW-0805">Transcription regulation</keyword>
<reference evidence="9 10" key="1">
    <citation type="submission" date="2019-08" db="EMBL/GenBank/DDBJ databases">
        <title>Actinomadura sp. nov. CYP1-5 isolated from mountain soil.</title>
        <authorList>
            <person name="Songsumanus A."/>
            <person name="Kuncharoen N."/>
            <person name="Kudo T."/>
            <person name="Yuki M."/>
            <person name="Igarashi Y."/>
            <person name="Tanasupawat S."/>
        </authorList>
    </citation>
    <scope>NUCLEOTIDE SEQUENCE [LARGE SCALE GENOMIC DNA]</scope>
    <source>
        <strain evidence="9 10">GKU157</strain>
    </source>
</reference>
<dbReference type="InterPro" id="IPR000792">
    <property type="entry name" value="Tscrpt_reg_LuxR_C"/>
</dbReference>
<feature type="domain" description="Response regulatory" evidence="8">
    <location>
        <begin position="4"/>
        <end position="124"/>
    </location>
</feature>
<dbReference type="Proteomes" id="UP000322634">
    <property type="component" value="Unassembled WGS sequence"/>
</dbReference>
<dbReference type="SMART" id="SM00448">
    <property type="entry name" value="REC"/>
    <property type="match status" value="1"/>
</dbReference>
<dbReference type="PANTHER" id="PTHR43214:SF24">
    <property type="entry name" value="TRANSCRIPTIONAL REGULATORY PROTEIN NARL-RELATED"/>
    <property type="match status" value="1"/>
</dbReference>
<evidence type="ECO:0000313" key="9">
    <source>
        <dbReference type="EMBL" id="TYC14714.1"/>
    </source>
</evidence>
<dbReference type="PROSITE" id="PS00622">
    <property type="entry name" value="HTH_LUXR_1"/>
    <property type="match status" value="1"/>
</dbReference>
<dbReference type="GO" id="GO:0003677">
    <property type="term" value="F:DNA binding"/>
    <property type="evidence" value="ECO:0007669"/>
    <property type="project" value="UniProtKB-KW"/>
</dbReference>
<dbReference type="SMART" id="SM00421">
    <property type="entry name" value="HTH_LUXR"/>
    <property type="match status" value="1"/>
</dbReference>
<comment type="caution">
    <text evidence="9">The sequence shown here is derived from an EMBL/GenBank/DDBJ whole genome shotgun (WGS) entry which is preliminary data.</text>
</comment>
<evidence type="ECO:0000313" key="10">
    <source>
        <dbReference type="Proteomes" id="UP000322634"/>
    </source>
</evidence>
<evidence type="ECO:0000256" key="6">
    <source>
        <dbReference type="SAM" id="MobiDB-lite"/>
    </source>
</evidence>
<evidence type="ECO:0000259" key="8">
    <source>
        <dbReference type="PROSITE" id="PS50110"/>
    </source>
</evidence>
<keyword evidence="4" id="KW-0804">Transcription</keyword>
<dbReference type="InterPro" id="IPR001789">
    <property type="entry name" value="Sig_transdc_resp-reg_receiver"/>
</dbReference>
<dbReference type="PROSITE" id="PS50110">
    <property type="entry name" value="RESPONSE_REGULATORY"/>
    <property type="match status" value="1"/>
</dbReference>
<evidence type="ECO:0000259" key="7">
    <source>
        <dbReference type="PROSITE" id="PS50043"/>
    </source>
</evidence>
<gene>
    <name evidence="9" type="ORF">FXF65_16410</name>
</gene>
<dbReference type="InterPro" id="IPR058245">
    <property type="entry name" value="NreC/VraR/RcsB-like_REC"/>
</dbReference>
<sequence length="246" mass="26588">MTVRVLVVDDQDMVRAALRAVIDRRDGLHVVGDAADGERGIAEARRLRPDVVVMDVRMPGMTGVEATRQILADWQHPEPPPRVLILTTFDLDEYVHAALRAGAAGFLLKNSPPDQLAHAIRVIADGESMLAPSVTRRLIDTFSALPPGIADGRSRLTPNRPLGRLSEREIQVLVQVARGLSNAQIAVELGLTEANVKSRVNRVLTKLGLANRVQAAIFAHEAGLVPAEEPPPRPDEPGLPANNGRP</sequence>
<dbReference type="InterPro" id="IPR011006">
    <property type="entry name" value="CheY-like_superfamily"/>
</dbReference>
<evidence type="ECO:0000256" key="3">
    <source>
        <dbReference type="ARBA" id="ARBA00023125"/>
    </source>
</evidence>
<keyword evidence="1 5" id="KW-0597">Phosphoprotein</keyword>
<dbReference type="EMBL" id="VSFF01000006">
    <property type="protein sequence ID" value="TYC14714.1"/>
    <property type="molecule type" value="Genomic_DNA"/>
</dbReference>
<evidence type="ECO:0000256" key="5">
    <source>
        <dbReference type="PROSITE-ProRule" id="PRU00169"/>
    </source>
</evidence>
<dbReference type="Pfam" id="PF00072">
    <property type="entry name" value="Response_reg"/>
    <property type="match status" value="1"/>
</dbReference>
<dbReference type="InterPro" id="IPR016032">
    <property type="entry name" value="Sig_transdc_resp-reg_C-effctor"/>
</dbReference>
<dbReference type="CDD" id="cd06170">
    <property type="entry name" value="LuxR_C_like"/>
    <property type="match status" value="1"/>
</dbReference>
<dbReference type="PANTHER" id="PTHR43214">
    <property type="entry name" value="TWO-COMPONENT RESPONSE REGULATOR"/>
    <property type="match status" value="1"/>
</dbReference>
<protein>
    <submittedName>
        <fullName evidence="9">Response regulator transcription factor</fullName>
    </submittedName>
</protein>
<proteinExistence type="predicted"/>
<dbReference type="InterPro" id="IPR039420">
    <property type="entry name" value="WalR-like"/>
</dbReference>
<dbReference type="SUPFAM" id="SSF46894">
    <property type="entry name" value="C-terminal effector domain of the bipartite response regulators"/>
    <property type="match status" value="1"/>
</dbReference>
<feature type="modified residue" description="4-aspartylphosphate" evidence="5">
    <location>
        <position position="55"/>
    </location>
</feature>
<dbReference type="GO" id="GO:0006355">
    <property type="term" value="P:regulation of DNA-templated transcription"/>
    <property type="evidence" value="ECO:0007669"/>
    <property type="project" value="InterPro"/>
</dbReference>
<keyword evidence="10" id="KW-1185">Reference proteome</keyword>
<keyword evidence="3" id="KW-0238">DNA-binding</keyword>
<dbReference type="GO" id="GO:0000160">
    <property type="term" value="P:phosphorelay signal transduction system"/>
    <property type="evidence" value="ECO:0007669"/>
    <property type="project" value="InterPro"/>
</dbReference>
<feature type="domain" description="HTH luxR-type" evidence="7">
    <location>
        <begin position="158"/>
        <end position="223"/>
    </location>
</feature>
<feature type="region of interest" description="Disordered" evidence="6">
    <location>
        <begin position="224"/>
        <end position="246"/>
    </location>
</feature>